<keyword evidence="8 11" id="KW-0521">NADP</keyword>
<name>A0A0D6ZAN5_9BACI</name>
<keyword evidence="10 11" id="KW-0456">Lyase</keyword>
<evidence type="ECO:0000256" key="9">
    <source>
        <dbReference type="ARBA" id="ARBA00023141"/>
    </source>
</evidence>
<dbReference type="PATRIC" id="fig|285983.3.peg.599"/>
<evidence type="ECO:0000256" key="4">
    <source>
        <dbReference type="ARBA" id="ARBA00022605"/>
    </source>
</evidence>
<dbReference type="GO" id="GO:0004107">
    <property type="term" value="F:chorismate synthase activity"/>
    <property type="evidence" value="ECO:0007669"/>
    <property type="project" value="UniProtKB-UniRule"/>
</dbReference>
<evidence type="ECO:0000256" key="7">
    <source>
        <dbReference type="ARBA" id="ARBA00022827"/>
    </source>
</evidence>
<feature type="binding site" evidence="11">
    <location>
        <begin position="313"/>
        <end position="317"/>
    </location>
    <ligand>
        <name>FMN</name>
        <dbReference type="ChEBI" id="CHEBI:58210"/>
    </ligand>
</feature>
<keyword evidence="5 11" id="KW-0285">Flavoprotein</keyword>
<dbReference type="PANTHER" id="PTHR21085:SF0">
    <property type="entry name" value="CHORISMATE SYNTHASE"/>
    <property type="match status" value="1"/>
</dbReference>
<comment type="subunit">
    <text evidence="11">Homotetramer.</text>
</comment>
<dbReference type="GO" id="GO:0009423">
    <property type="term" value="P:chorismate biosynthetic process"/>
    <property type="evidence" value="ECO:0007669"/>
    <property type="project" value="UniProtKB-UniRule"/>
</dbReference>
<protein>
    <recommendedName>
        <fullName evidence="3 11">Chorismate synthase</fullName>
        <shortName evidence="11">CS</shortName>
        <ecNumber evidence="3 11">4.2.3.5</ecNumber>
    </recommendedName>
    <alternativeName>
        <fullName evidence="11">5-enolpyruvylshikimate-3-phosphate phospholyase</fullName>
    </alternativeName>
</protein>
<dbReference type="SUPFAM" id="SSF103263">
    <property type="entry name" value="Chorismate synthase, AroC"/>
    <property type="match status" value="1"/>
</dbReference>
<dbReference type="GO" id="GO:0005829">
    <property type="term" value="C:cytosol"/>
    <property type="evidence" value="ECO:0007669"/>
    <property type="project" value="TreeGrafter"/>
</dbReference>
<dbReference type="NCBIfam" id="TIGR00033">
    <property type="entry name" value="aroC"/>
    <property type="match status" value="1"/>
</dbReference>
<dbReference type="OrthoDB" id="9771806at2"/>
<evidence type="ECO:0000256" key="1">
    <source>
        <dbReference type="ARBA" id="ARBA00005044"/>
    </source>
</evidence>
<dbReference type="Pfam" id="PF01264">
    <property type="entry name" value="Chorismate_synt"/>
    <property type="match status" value="1"/>
</dbReference>
<dbReference type="InterPro" id="IPR020541">
    <property type="entry name" value="Chorismate_synthase_CS"/>
</dbReference>
<comment type="similarity">
    <text evidence="2 11 12">Belongs to the chorismate synthase family.</text>
</comment>
<dbReference type="Proteomes" id="UP000032512">
    <property type="component" value="Unassembled WGS sequence"/>
</dbReference>
<comment type="caution">
    <text evidence="13">The sequence shown here is derived from an EMBL/GenBank/DDBJ whole genome shotgun (WGS) entry which is preliminary data.</text>
</comment>
<dbReference type="InterPro" id="IPR035904">
    <property type="entry name" value="Chorismate_synth_AroC_sf"/>
</dbReference>
<keyword evidence="14" id="KW-1185">Reference proteome</keyword>
<dbReference type="NCBIfam" id="NF003793">
    <property type="entry name" value="PRK05382.1"/>
    <property type="match status" value="1"/>
</dbReference>
<evidence type="ECO:0000256" key="6">
    <source>
        <dbReference type="ARBA" id="ARBA00022643"/>
    </source>
</evidence>
<dbReference type="PANTHER" id="PTHR21085">
    <property type="entry name" value="CHORISMATE SYNTHASE"/>
    <property type="match status" value="1"/>
</dbReference>
<evidence type="ECO:0000256" key="8">
    <source>
        <dbReference type="ARBA" id="ARBA00022857"/>
    </source>
</evidence>
<dbReference type="GO" id="GO:0008652">
    <property type="term" value="P:amino acid biosynthetic process"/>
    <property type="evidence" value="ECO:0007669"/>
    <property type="project" value="UniProtKB-KW"/>
</dbReference>
<dbReference type="Gene3D" id="3.60.150.10">
    <property type="entry name" value="Chorismate synthase AroC"/>
    <property type="match status" value="1"/>
</dbReference>
<evidence type="ECO:0000313" key="13">
    <source>
        <dbReference type="EMBL" id="KIY22111.1"/>
    </source>
</evidence>
<dbReference type="PROSITE" id="PS00787">
    <property type="entry name" value="CHORISMATE_SYNTHASE_1"/>
    <property type="match status" value="1"/>
</dbReference>
<keyword evidence="9 11" id="KW-0057">Aromatic amino acid biosynthesis</keyword>
<feature type="binding site" evidence="11">
    <location>
        <position position="39"/>
    </location>
    <ligand>
        <name>NADP(+)</name>
        <dbReference type="ChEBI" id="CHEBI:58349"/>
    </ligand>
</feature>
<reference evidence="13 14" key="1">
    <citation type="submission" date="2015-01" db="EMBL/GenBank/DDBJ databases">
        <title>Draft genome sequences of the supercritical CO2 tolerant bacteria Bacillus subterraneus MITOT1 and Bacillus cereus MIT0214.</title>
        <authorList>
            <person name="Peet K.C."/>
            <person name="Thompson J.R."/>
        </authorList>
    </citation>
    <scope>NUCLEOTIDE SEQUENCE [LARGE SCALE GENOMIC DNA]</scope>
    <source>
        <strain evidence="13 14">MITOT1</strain>
    </source>
</reference>
<organism evidence="13 14">
    <name type="scientific">Mesobacillus subterraneus</name>
    <dbReference type="NCBI Taxonomy" id="285983"/>
    <lineage>
        <taxon>Bacteria</taxon>
        <taxon>Bacillati</taxon>
        <taxon>Bacillota</taxon>
        <taxon>Bacilli</taxon>
        <taxon>Bacillales</taxon>
        <taxon>Bacillaceae</taxon>
        <taxon>Mesobacillus</taxon>
    </lineage>
</organism>
<feature type="binding site" evidence="11">
    <location>
        <position position="298"/>
    </location>
    <ligand>
        <name>FMN</name>
        <dbReference type="ChEBI" id="CHEBI:58210"/>
    </ligand>
</feature>
<evidence type="ECO:0000256" key="2">
    <source>
        <dbReference type="ARBA" id="ARBA00008014"/>
    </source>
</evidence>
<dbReference type="GO" id="GO:0009073">
    <property type="term" value="P:aromatic amino acid family biosynthetic process"/>
    <property type="evidence" value="ECO:0007669"/>
    <property type="project" value="UniProtKB-KW"/>
</dbReference>
<dbReference type="RefSeq" id="WP_044393490.1">
    <property type="nucleotide sequence ID" value="NZ_JXIQ01000079.1"/>
</dbReference>
<sequence length="390" mass="42386">MRYLTAGESHGPQLTTIIEGMPAGMPLIAEDINNELARRQKGYGRGRRMQIEKDEVQITAGIRHGQTLGSPIALVVENNDWKHWTGIMGQEPLDDPSSEAVKRKISRPRPGHADLNGAIKYGHRDMRNVLERSSARETTVRVAAGAAAKKLLSLLGVELVAHVVEIGGVKAQNLSYSSLEELREVTEESPVRCFDTAAGKEMMAAIDEAKKNGDTIGGVVEVIAEGMPAGVGSYVHYDRKLDGKLAAAIMSINAFKGVEIGIGFEAARKPGSQVHDEIAWEEGRGYFRKTNRLGGFEGGMTTGMPIVVRGVMKPIPTLYKPLLSVDIDSKEPFSASIERSDACAVPAAAVVCENVVAWELASALVDQFYADRFDTLKATIEEQRRTARDF</sequence>
<dbReference type="AlphaFoldDB" id="A0A0D6ZAN5"/>
<keyword evidence="7 11" id="KW-0274">FAD</keyword>
<feature type="binding site" evidence="11">
    <location>
        <begin position="253"/>
        <end position="254"/>
    </location>
    <ligand>
        <name>FMN</name>
        <dbReference type="ChEBI" id="CHEBI:58210"/>
    </ligand>
</feature>
<dbReference type="PIRSF" id="PIRSF001456">
    <property type="entry name" value="Chorismate_synth"/>
    <property type="match status" value="1"/>
</dbReference>
<dbReference type="EC" id="4.2.3.5" evidence="3 11"/>
<keyword evidence="6 11" id="KW-0288">FMN</keyword>
<feature type="binding site" evidence="11">
    <location>
        <begin position="132"/>
        <end position="134"/>
    </location>
    <ligand>
        <name>FMN</name>
        <dbReference type="ChEBI" id="CHEBI:58210"/>
    </ligand>
</feature>
<dbReference type="CDD" id="cd07304">
    <property type="entry name" value="Chorismate_synthase"/>
    <property type="match status" value="1"/>
</dbReference>
<comment type="function">
    <text evidence="11">Catalyzes the anti-1,4-elimination of the C-3 phosphate and the C-6 proR hydrogen from 5-enolpyruvylshikimate-3-phosphate (EPSP) to yield chorismate, which is the branch point compound that serves as the starting substrate for the three terminal pathways of aromatic amino acid biosynthesis. This reaction introduces a second double bond into the aromatic ring system.</text>
</comment>
<evidence type="ECO:0000256" key="5">
    <source>
        <dbReference type="ARBA" id="ARBA00022630"/>
    </source>
</evidence>
<keyword evidence="4 11" id="KW-0028">Amino-acid biosynthesis</keyword>
<evidence type="ECO:0000256" key="12">
    <source>
        <dbReference type="RuleBase" id="RU000605"/>
    </source>
</evidence>
<feature type="binding site" evidence="11">
    <location>
        <position position="45"/>
    </location>
    <ligand>
        <name>NADP(+)</name>
        <dbReference type="ChEBI" id="CHEBI:58349"/>
    </ligand>
</feature>
<dbReference type="FunFam" id="3.60.150.10:FF:000002">
    <property type="entry name" value="Chorismate synthase"/>
    <property type="match status" value="1"/>
</dbReference>
<dbReference type="GO" id="GO:0010181">
    <property type="term" value="F:FMN binding"/>
    <property type="evidence" value="ECO:0007669"/>
    <property type="project" value="TreeGrafter"/>
</dbReference>
<evidence type="ECO:0000256" key="10">
    <source>
        <dbReference type="ARBA" id="ARBA00023239"/>
    </source>
</evidence>
<comment type="pathway">
    <text evidence="1 11 12">Metabolic intermediate biosynthesis; chorismate biosynthesis; chorismate from D-erythrose 4-phosphate and phosphoenolpyruvate: step 7/7.</text>
</comment>
<dbReference type="UniPathway" id="UPA00053">
    <property type="reaction ID" value="UER00090"/>
</dbReference>
<feature type="binding site" evidence="11">
    <location>
        <position position="339"/>
    </location>
    <ligand>
        <name>FMN</name>
        <dbReference type="ChEBI" id="CHEBI:58210"/>
    </ligand>
</feature>
<dbReference type="EMBL" id="JXIQ01000079">
    <property type="protein sequence ID" value="KIY22111.1"/>
    <property type="molecule type" value="Genomic_DNA"/>
</dbReference>
<gene>
    <name evidence="11" type="primary">aroC</name>
    <name evidence="13" type="ORF">UB32_10210</name>
</gene>
<comment type="catalytic activity">
    <reaction evidence="11 12">
        <text>5-O-(1-carboxyvinyl)-3-phosphoshikimate = chorismate + phosphate</text>
        <dbReference type="Rhea" id="RHEA:21020"/>
        <dbReference type="ChEBI" id="CHEBI:29748"/>
        <dbReference type="ChEBI" id="CHEBI:43474"/>
        <dbReference type="ChEBI" id="CHEBI:57701"/>
        <dbReference type="EC" id="4.2.3.5"/>
    </reaction>
</comment>
<evidence type="ECO:0000256" key="11">
    <source>
        <dbReference type="HAMAP-Rule" id="MF_00300"/>
    </source>
</evidence>
<evidence type="ECO:0000313" key="14">
    <source>
        <dbReference type="Proteomes" id="UP000032512"/>
    </source>
</evidence>
<dbReference type="InterPro" id="IPR000453">
    <property type="entry name" value="Chorismate_synth"/>
</dbReference>
<accession>A0A0D6ZAN5</accession>
<evidence type="ECO:0000256" key="3">
    <source>
        <dbReference type="ARBA" id="ARBA00013036"/>
    </source>
</evidence>
<dbReference type="HAMAP" id="MF_00300">
    <property type="entry name" value="Chorismate_synth"/>
    <property type="match status" value="1"/>
</dbReference>
<comment type="cofactor">
    <cofactor evidence="11 12">
        <name>FMNH2</name>
        <dbReference type="ChEBI" id="CHEBI:57618"/>
    </cofactor>
    <text evidence="11 12">Reduced FMN (FMNH(2)).</text>
</comment>
<proteinExistence type="inferred from homology"/>